<sequence>MTELPMLRPTRREIASGVVLGHVPDPSGTSRTGRRRPRTPSTAAGNRAVTPLAALDLAVLPALRRPPCLVSFSGGMDSSLVLAVALRAARREGLPEPVAVTWRFTGAPRANESSWQERIVAALGLDAWQLLQADDDLDLVGPAARRLLHRHGLRHPVNVHLHLPIVELAAGGSLLTGAGGDQVLRGWRRARRGPVRARLRRSAATLRAGLRDRMSAGDQFPWLHPEVSAEVWRAHRAERRGEPRRLDHRIGWHVRRRDLRLTCGSLRDIGAAHEVAVVNPLLDDGFLAALSGSAGRLRCPPRSRLIADIAAGTVPEVVTAARPKARFLEVFLRTPTRRFVEGWDGSGVDEEIVDVAALRALWSRWPIPGGTAGLVQDVWLGLNPAEVRRSEPPRPPVPEAYR</sequence>
<reference evidence="3 4" key="1">
    <citation type="submission" date="2020-11" db="EMBL/GenBank/DDBJ databases">
        <title>A novel isolate from a Black sea contaminated sediment with potential to produce alkanes: Plantactinospora alkalitolerans sp. nov.</title>
        <authorList>
            <person name="Carro L."/>
            <person name="Veyisoglu A."/>
            <person name="Guven K."/>
            <person name="Schumann P."/>
            <person name="Klenk H.-P."/>
            <person name="Sahin N."/>
        </authorList>
    </citation>
    <scope>NUCLEOTIDE SEQUENCE [LARGE SCALE GENOMIC DNA]</scope>
    <source>
        <strain evidence="3 4">S1510</strain>
    </source>
</reference>
<dbReference type="Proteomes" id="UP000638560">
    <property type="component" value="Unassembled WGS sequence"/>
</dbReference>
<dbReference type="EMBL" id="JADPUN010000156">
    <property type="protein sequence ID" value="MBF9130417.1"/>
    <property type="molecule type" value="Genomic_DNA"/>
</dbReference>
<dbReference type="CDD" id="cd01986">
    <property type="entry name" value="AANH-like"/>
    <property type="match status" value="1"/>
</dbReference>
<dbReference type="RefSeq" id="WP_196201995.1">
    <property type="nucleotide sequence ID" value="NZ_JADPUN010000156.1"/>
</dbReference>
<protein>
    <recommendedName>
        <fullName evidence="2">Asparagine synthetase domain-containing protein</fullName>
    </recommendedName>
</protein>
<evidence type="ECO:0000313" key="3">
    <source>
        <dbReference type="EMBL" id="MBF9130417.1"/>
    </source>
</evidence>
<keyword evidence="4" id="KW-1185">Reference proteome</keyword>
<gene>
    <name evidence="3" type="ORF">I0C86_15830</name>
</gene>
<evidence type="ECO:0000259" key="2">
    <source>
        <dbReference type="Pfam" id="PF00733"/>
    </source>
</evidence>
<proteinExistence type="predicted"/>
<dbReference type="InterPro" id="IPR014729">
    <property type="entry name" value="Rossmann-like_a/b/a_fold"/>
</dbReference>
<dbReference type="Gene3D" id="3.40.50.620">
    <property type="entry name" value="HUPs"/>
    <property type="match status" value="1"/>
</dbReference>
<accession>A0ABS0GW37</accession>
<evidence type="ECO:0000313" key="4">
    <source>
        <dbReference type="Proteomes" id="UP000638560"/>
    </source>
</evidence>
<feature type="domain" description="Asparagine synthetase" evidence="2">
    <location>
        <begin position="66"/>
        <end position="364"/>
    </location>
</feature>
<dbReference type="SUPFAM" id="SSF52402">
    <property type="entry name" value="Adenine nucleotide alpha hydrolases-like"/>
    <property type="match status" value="1"/>
</dbReference>
<dbReference type="Pfam" id="PF00733">
    <property type="entry name" value="Asn_synthase"/>
    <property type="match status" value="1"/>
</dbReference>
<organism evidence="3 4">
    <name type="scientific">Plantactinospora alkalitolerans</name>
    <dbReference type="NCBI Taxonomy" id="2789879"/>
    <lineage>
        <taxon>Bacteria</taxon>
        <taxon>Bacillati</taxon>
        <taxon>Actinomycetota</taxon>
        <taxon>Actinomycetes</taxon>
        <taxon>Micromonosporales</taxon>
        <taxon>Micromonosporaceae</taxon>
        <taxon>Plantactinospora</taxon>
    </lineage>
</organism>
<comment type="caution">
    <text evidence="3">The sequence shown here is derived from an EMBL/GenBank/DDBJ whole genome shotgun (WGS) entry which is preliminary data.</text>
</comment>
<evidence type="ECO:0000256" key="1">
    <source>
        <dbReference type="SAM" id="MobiDB-lite"/>
    </source>
</evidence>
<name>A0ABS0GW37_9ACTN</name>
<feature type="region of interest" description="Disordered" evidence="1">
    <location>
        <begin position="19"/>
        <end position="46"/>
    </location>
</feature>
<dbReference type="InterPro" id="IPR001962">
    <property type="entry name" value="Asn_synthase"/>
</dbReference>